<reference evidence="5 6" key="1">
    <citation type="submission" date="2016-11" db="EMBL/GenBank/DDBJ databases">
        <authorList>
            <person name="Jaros S."/>
            <person name="Januszkiewicz K."/>
            <person name="Wedrychowicz H."/>
        </authorList>
    </citation>
    <scope>NUCLEOTIDE SEQUENCE [LARGE SCALE GENOMIC DNA]</scope>
    <source>
        <strain evidence="5 6">DSM 17459</strain>
    </source>
</reference>
<dbReference type="CDD" id="cd06986">
    <property type="entry name" value="cupin_MmsR-like_N"/>
    <property type="match status" value="1"/>
</dbReference>
<keyword evidence="3" id="KW-0804">Transcription</keyword>
<dbReference type="GO" id="GO:0043565">
    <property type="term" value="F:sequence-specific DNA binding"/>
    <property type="evidence" value="ECO:0007669"/>
    <property type="project" value="InterPro"/>
</dbReference>
<protein>
    <submittedName>
        <fullName evidence="5">AraC-type DNA-binding protein</fullName>
    </submittedName>
</protein>
<dbReference type="PANTHER" id="PTHR43280">
    <property type="entry name" value="ARAC-FAMILY TRANSCRIPTIONAL REGULATOR"/>
    <property type="match status" value="1"/>
</dbReference>
<dbReference type="SUPFAM" id="SSF46689">
    <property type="entry name" value="Homeodomain-like"/>
    <property type="match status" value="2"/>
</dbReference>
<dbReference type="Pfam" id="PF12833">
    <property type="entry name" value="HTH_18"/>
    <property type="match status" value="1"/>
</dbReference>
<dbReference type="Gene3D" id="1.10.10.60">
    <property type="entry name" value="Homeodomain-like"/>
    <property type="match status" value="2"/>
</dbReference>
<name>A0A1M4XXQ0_9CLOT</name>
<dbReference type="STRING" id="1122155.SAMN02745158_02137"/>
<dbReference type="OrthoDB" id="9813413at2"/>
<sequence>MATKHYDECYFVNYDSYEDLSFYEVGCQKCPPGYSFGPIIRNNFVLHYILNGAGTLFLDNKVYAVSSKQIFVLPPNLLAYYEGDHDNPWNYIWIHFNGRKALELLHKAGISNESPVFIPTSPSTELEDCMVEILRHNNEEYICIGNLYRLFQYMINTTSNRPAVEEKDKSLTYIKDVINFITKKYSEPIKVQDIADFCGLDRSYLSKLFKHATNYTPQEYLIFFRMRKATQLLKDPNIPIQNIAYSVGYNDPFAFSKIFKKEIGVSPTQYRELNSAN</sequence>
<evidence type="ECO:0000259" key="4">
    <source>
        <dbReference type="PROSITE" id="PS01124"/>
    </source>
</evidence>
<feature type="domain" description="HTH araC/xylS-type" evidence="4">
    <location>
        <begin position="175"/>
        <end position="273"/>
    </location>
</feature>
<dbReference type="PROSITE" id="PS01124">
    <property type="entry name" value="HTH_ARAC_FAMILY_2"/>
    <property type="match status" value="1"/>
</dbReference>
<dbReference type="PANTHER" id="PTHR43280:SF30">
    <property type="entry name" value="MMSAB OPERON REGULATORY PROTEIN"/>
    <property type="match status" value="1"/>
</dbReference>
<dbReference type="EMBL" id="FQVI01000010">
    <property type="protein sequence ID" value="SHE98210.1"/>
    <property type="molecule type" value="Genomic_DNA"/>
</dbReference>
<evidence type="ECO:0000256" key="2">
    <source>
        <dbReference type="ARBA" id="ARBA00023125"/>
    </source>
</evidence>
<evidence type="ECO:0000313" key="6">
    <source>
        <dbReference type="Proteomes" id="UP000184245"/>
    </source>
</evidence>
<dbReference type="InterPro" id="IPR020449">
    <property type="entry name" value="Tscrpt_reg_AraC-type_HTH"/>
</dbReference>
<proteinExistence type="predicted"/>
<dbReference type="Pfam" id="PF02311">
    <property type="entry name" value="AraC_binding"/>
    <property type="match status" value="1"/>
</dbReference>
<dbReference type="AlphaFoldDB" id="A0A1M4XXQ0"/>
<dbReference type="InterPro" id="IPR018062">
    <property type="entry name" value="HTH_AraC-typ_CS"/>
</dbReference>
<dbReference type="PROSITE" id="PS00041">
    <property type="entry name" value="HTH_ARAC_FAMILY_1"/>
    <property type="match status" value="1"/>
</dbReference>
<dbReference type="InterPro" id="IPR003313">
    <property type="entry name" value="AraC-bd"/>
</dbReference>
<dbReference type="GO" id="GO:0003700">
    <property type="term" value="F:DNA-binding transcription factor activity"/>
    <property type="evidence" value="ECO:0007669"/>
    <property type="project" value="InterPro"/>
</dbReference>
<keyword evidence="6" id="KW-1185">Reference proteome</keyword>
<keyword evidence="2 5" id="KW-0238">DNA-binding</keyword>
<dbReference type="Gene3D" id="2.60.120.280">
    <property type="entry name" value="Regulatory protein AraC"/>
    <property type="match status" value="1"/>
</dbReference>
<organism evidence="5 6">
    <name type="scientific">Lactonifactor longoviformis DSM 17459</name>
    <dbReference type="NCBI Taxonomy" id="1122155"/>
    <lineage>
        <taxon>Bacteria</taxon>
        <taxon>Bacillati</taxon>
        <taxon>Bacillota</taxon>
        <taxon>Clostridia</taxon>
        <taxon>Eubacteriales</taxon>
        <taxon>Clostridiaceae</taxon>
        <taxon>Lactonifactor</taxon>
    </lineage>
</organism>
<dbReference type="RefSeq" id="WP_072851499.1">
    <property type="nucleotide sequence ID" value="NZ_FQVI01000010.1"/>
</dbReference>
<keyword evidence="1" id="KW-0805">Transcription regulation</keyword>
<dbReference type="PRINTS" id="PR00032">
    <property type="entry name" value="HTHARAC"/>
</dbReference>
<dbReference type="Proteomes" id="UP000184245">
    <property type="component" value="Unassembled WGS sequence"/>
</dbReference>
<dbReference type="InterPro" id="IPR009057">
    <property type="entry name" value="Homeodomain-like_sf"/>
</dbReference>
<dbReference type="SMART" id="SM00342">
    <property type="entry name" value="HTH_ARAC"/>
    <property type="match status" value="1"/>
</dbReference>
<accession>A0A1M4XXQ0</accession>
<dbReference type="InterPro" id="IPR018060">
    <property type="entry name" value="HTH_AraC"/>
</dbReference>
<dbReference type="SUPFAM" id="SSF51215">
    <property type="entry name" value="Regulatory protein AraC"/>
    <property type="match status" value="1"/>
</dbReference>
<dbReference type="InterPro" id="IPR037923">
    <property type="entry name" value="HTH-like"/>
</dbReference>
<evidence type="ECO:0000256" key="1">
    <source>
        <dbReference type="ARBA" id="ARBA00023015"/>
    </source>
</evidence>
<evidence type="ECO:0000256" key="3">
    <source>
        <dbReference type="ARBA" id="ARBA00023163"/>
    </source>
</evidence>
<gene>
    <name evidence="5" type="ORF">SAMN02745158_02137</name>
</gene>
<evidence type="ECO:0000313" key="5">
    <source>
        <dbReference type="EMBL" id="SHE98210.1"/>
    </source>
</evidence>